<accession>A0AA37F5K3</accession>
<gene>
    <name evidence="3" type="ORF">GCM10010126_37560</name>
</gene>
<keyword evidence="1" id="KW-1133">Transmembrane helix</keyword>
<keyword evidence="1" id="KW-0472">Membrane</keyword>
<proteinExistence type="predicted"/>
<dbReference type="AlphaFoldDB" id="A0AA37F5K3"/>
<feature type="transmembrane region" description="Helical" evidence="1">
    <location>
        <begin position="41"/>
        <end position="64"/>
    </location>
</feature>
<evidence type="ECO:0000259" key="2">
    <source>
        <dbReference type="Pfam" id="PF19803"/>
    </source>
</evidence>
<reference evidence="3" key="2">
    <citation type="submission" date="2022-09" db="EMBL/GenBank/DDBJ databases">
        <authorList>
            <person name="Sun Q."/>
            <person name="Ohkuma M."/>
        </authorList>
    </citation>
    <scope>NUCLEOTIDE SEQUENCE</scope>
    <source>
        <strain evidence="3">JCM 3093</strain>
    </source>
</reference>
<name>A0AA37F5K3_9ACTN</name>
<feature type="domain" description="DUF6286" evidence="2">
    <location>
        <begin position="100"/>
        <end position="204"/>
    </location>
</feature>
<organism evidence="3 4">
    <name type="scientific">Planomonospora parontospora</name>
    <dbReference type="NCBI Taxonomy" id="58119"/>
    <lineage>
        <taxon>Bacteria</taxon>
        <taxon>Bacillati</taxon>
        <taxon>Actinomycetota</taxon>
        <taxon>Actinomycetes</taxon>
        <taxon>Streptosporangiales</taxon>
        <taxon>Streptosporangiaceae</taxon>
        <taxon>Planomonospora</taxon>
    </lineage>
</organism>
<dbReference type="Proteomes" id="UP000627984">
    <property type="component" value="Unassembled WGS sequence"/>
</dbReference>
<sequence length="209" mass="20626">MTTLQEILAGPGGAPEAPEGPRPQAGGRRAVRLLRPSRGPAGAVVALAASVVLSGLAAGTVALLTGSSSALAVYGGLAAGPGALSWSDPVVLGAALGVVAVGAALVAVAVVPGRPRLVPLETGDPLAVIGLTRSGLRRTLRAAAESVDGVGRARVRLGRGGVEVLVVAETDGTGRLLRRVGAEVGDRLAVLGAVCGDEVVVRLRSRGIR</sequence>
<dbReference type="Pfam" id="PF19803">
    <property type="entry name" value="DUF6286"/>
    <property type="match status" value="1"/>
</dbReference>
<evidence type="ECO:0000313" key="4">
    <source>
        <dbReference type="Proteomes" id="UP000627984"/>
    </source>
</evidence>
<dbReference type="InterPro" id="IPR046253">
    <property type="entry name" value="DUF6286"/>
</dbReference>
<comment type="caution">
    <text evidence="3">The sequence shown here is derived from an EMBL/GenBank/DDBJ whole genome shotgun (WGS) entry which is preliminary data.</text>
</comment>
<feature type="transmembrane region" description="Helical" evidence="1">
    <location>
        <begin position="90"/>
        <end position="111"/>
    </location>
</feature>
<protein>
    <recommendedName>
        <fullName evidence="2">DUF6286 domain-containing protein</fullName>
    </recommendedName>
</protein>
<dbReference type="RefSeq" id="WP_191895893.1">
    <property type="nucleotide sequence ID" value="NZ_BMQD01000011.1"/>
</dbReference>
<reference evidence="3" key="1">
    <citation type="journal article" date="2014" name="Int. J. Syst. Evol. Microbiol.">
        <title>Complete genome sequence of Corynebacterium casei LMG S-19264T (=DSM 44701T), isolated from a smear-ripened cheese.</title>
        <authorList>
            <consortium name="US DOE Joint Genome Institute (JGI-PGF)"/>
            <person name="Walter F."/>
            <person name="Albersmeier A."/>
            <person name="Kalinowski J."/>
            <person name="Ruckert C."/>
        </authorList>
    </citation>
    <scope>NUCLEOTIDE SEQUENCE</scope>
    <source>
        <strain evidence="3">JCM 3093</strain>
    </source>
</reference>
<dbReference type="EMBL" id="BMQD01000011">
    <property type="protein sequence ID" value="GGK74614.1"/>
    <property type="molecule type" value="Genomic_DNA"/>
</dbReference>
<keyword evidence="1" id="KW-0812">Transmembrane</keyword>
<evidence type="ECO:0000256" key="1">
    <source>
        <dbReference type="SAM" id="Phobius"/>
    </source>
</evidence>
<evidence type="ECO:0000313" key="3">
    <source>
        <dbReference type="EMBL" id="GGK74614.1"/>
    </source>
</evidence>